<protein>
    <recommendedName>
        <fullName evidence="7">Molybdopterin molybdenumtransferase</fullName>
        <ecNumber evidence="7">2.10.1.1</ecNumber>
    </recommendedName>
</protein>
<dbReference type="InterPro" id="IPR005111">
    <property type="entry name" value="MoeA_C_domain_IV"/>
</dbReference>
<keyword evidence="7" id="KW-0479">Metal-binding</keyword>
<dbReference type="SUPFAM" id="SSF53218">
    <property type="entry name" value="Molybdenum cofactor biosynthesis proteins"/>
    <property type="match status" value="1"/>
</dbReference>
<proteinExistence type="inferred from homology"/>
<dbReference type="GO" id="GO:0046872">
    <property type="term" value="F:metal ion binding"/>
    <property type="evidence" value="ECO:0007669"/>
    <property type="project" value="UniProtKB-UniRule"/>
</dbReference>
<dbReference type="Pfam" id="PF03454">
    <property type="entry name" value="MoeA_C"/>
    <property type="match status" value="1"/>
</dbReference>
<gene>
    <name evidence="9" type="ORF">AVL63_02420</name>
</gene>
<keyword evidence="4 7" id="KW-0500">Molybdenum</keyword>
<evidence type="ECO:0000256" key="6">
    <source>
        <dbReference type="ARBA" id="ARBA00047317"/>
    </source>
</evidence>
<keyword evidence="10" id="KW-1185">Reference proteome</keyword>
<reference evidence="10" key="1">
    <citation type="submission" date="2015-12" db="EMBL/GenBank/DDBJ databases">
        <authorList>
            <person name="Nair G.R."/>
            <person name="Kaur G."/>
            <person name="Mayilraj S."/>
        </authorList>
    </citation>
    <scope>NUCLEOTIDE SEQUENCE [LARGE SCALE GENOMIC DNA]</scope>
    <source>
        <strain evidence="10">CD08_7</strain>
    </source>
</reference>
<dbReference type="InterPro" id="IPR036688">
    <property type="entry name" value="MoeA_C_domain_IV_sf"/>
</dbReference>
<dbReference type="GO" id="GO:0006777">
    <property type="term" value="P:Mo-molybdopterin cofactor biosynthetic process"/>
    <property type="evidence" value="ECO:0007669"/>
    <property type="project" value="UniProtKB-UniRule"/>
</dbReference>
<feature type="domain" description="MoaB/Mog" evidence="8">
    <location>
        <begin position="193"/>
        <end position="351"/>
    </location>
</feature>
<dbReference type="Gene3D" id="3.40.980.10">
    <property type="entry name" value="MoaB/Mog-like domain"/>
    <property type="match status" value="1"/>
</dbReference>
<dbReference type="RefSeq" id="WP_083504811.1">
    <property type="nucleotide sequence ID" value="NZ_LQBM01000003.1"/>
</dbReference>
<comment type="similarity">
    <text evidence="3 7">Belongs to the MoeA family.</text>
</comment>
<evidence type="ECO:0000256" key="4">
    <source>
        <dbReference type="ARBA" id="ARBA00022505"/>
    </source>
</evidence>
<evidence type="ECO:0000313" key="10">
    <source>
        <dbReference type="Proteomes" id="UP000054023"/>
    </source>
</evidence>
<keyword evidence="5 7" id="KW-0501">Molybdenum cofactor biosynthesis</keyword>
<dbReference type="OrthoDB" id="9804758at2"/>
<dbReference type="Proteomes" id="UP000054023">
    <property type="component" value="Unassembled WGS sequence"/>
</dbReference>
<evidence type="ECO:0000256" key="2">
    <source>
        <dbReference type="ARBA" id="ARBA00005046"/>
    </source>
</evidence>
<organism evidence="9 10">
    <name type="scientific">Nesterenkonia jeotgali</name>
    <dbReference type="NCBI Taxonomy" id="317018"/>
    <lineage>
        <taxon>Bacteria</taxon>
        <taxon>Bacillati</taxon>
        <taxon>Actinomycetota</taxon>
        <taxon>Actinomycetes</taxon>
        <taxon>Micrococcales</taxon>
        <taxon>Micrococcaceae</taxon>
        <taxon>Nesterenkonia</taxon>
    </lineage>
</organism>
<keyword evidence="7" id="KW-0808">Transferase</keyword>
<comment type="catalytic activity">
    <reaction evidence="6">
        <text>adenylyl-molybdopterin + molybdate = Mo-molybdopterin + AMP + H(+)</text>
        <dbReference type="Rhea" id="RHEA:35047"/>
        <dbReference type="ChEBI" id="CHEBI:15378"/>
        <dbReference type="ChEBI" id="CHEBI:36264"/>
        <dbReference type="ChEBI" id="CHEBI:62727"/>
        <dbReference type="ChEBI" id="CHEBI:71302"/>
        <dbReference type="ChEBI" id="CHEBI:456215"/>
        <dbReference type="EC" id="2.10.1.1"/>
    </reaction>
</comment>
<comment type="function">
    <text evidence="1 7">Catalyzes the insertion of molybdate into adenylated molybdopterin with the concomitant release of AMP.</text>
</comment>
<dbReference type="Gene3D" id="3.90.105.10">
    <property type="entry name" value="Molybdopterin biosynthesis moea protein, domain 2"/>
    <property type="match status" value="1"/>
</dbReference>
<dbReference type="NCBIfam" id="NF045515">
    <property type="entry name" value="Glp_gephyrin"/>
    <property type="match status" value="1"/>
</dbReference>
<evidence type="ECO:0000259" key="8">
    <source>
        <dbReference type="SMART" id="SM00852"/>
    </source>
</evidence>
<sequence length="447" mass="46685">MSESTVRVPVEEHISRLKEVLGAALGARATETLEISSGGVAGRIVAERLVSEVPLPGFDNSQMDGFALRAADLAVHEGEATLPVAGTTAAGNEPALLPLGAAFEVMTGAPIPAGADLVIPVEFTEGFGAKEVHFRGLAAADLTRGRYIRKVGSDIDAGTILAEPGDVISPAQLAVLAACGYSEVSVLERIRALVVSTGDEIRRPGSELRPGQLYDADTPLLGAVLETFGHQVETSRIGTDDPAWFLDALDALVAVHHPHLIITAGGISKGAYEVVRQGLGRRGISFGTVAQQPGGPQGWGLLEGDLEGRGLLHWRSQQEDPRAPIAVISLPGNPVSSAVSMETLVRPALAAVDPNCEPQRRVTVRTVEDISSPQGTRQFRRVRILDDATAEAGAVPSVQLEGGPGSHLLGHLARADALLELGEDDVEVPAGSEREAVLITGRGVGTR</sequence>
<dbReference type="Gene3D" id="2.40.340.10">
    <property type="entry name" value="MoeA, C-terminal, domain IV"/>
    <property type="match status" value="1"/>
</dbReference>
<comment type="pathway">
    <text evidence="2 7">Cofactor biosynthesis; molybdopterin biosynthesis.</text>
</comment>
<accession>A0A0W8IG23</accession>
<dbReference type="InterPro" id="IPR036425">
    <property type="entry name" value="MoaB/Mog-like_dom_sf"/>
</dbReference>
<comment type="caution">
    <text evidence="9">The sequence shown here is derived from an EMBL/GenBank/DDBJ whole genome shotgun (WGS) entry which is preliminary data.</text>
</comment>
<evidence type="ECO:0000256" key="3">
    <source>
        <dbReference type="ARBA" id="ARBA00010763"/>
    </source>
</evidence>
<dbReference type="EMBL" id="LQBM01000003">
    <property type="protein sequence ID" value="KUG58903.1"/>
    <property type="molecule type" value="Genomic_DNA"/>
</dbReference>
<dbReference type="InterPro" id="IPR001453">
    <property type="entry name" value="MoaB/Mog_dom"/>
</dbReference>
<evidence type="ECO:0000256" key="7">
    <source>
        <dbReference type="RuleBase" id="RU365090"/>
    </source>
</evidence>
<dbReference type="GO" id="GO:0005829">
    <property type="term" value="C:cytosol"/>
    <property type="evidence" value="ECO:0007669"/>
    <property type="project" value="TreeGrafter"/>
</dbReference>
<dbReference type="InterPro" id="IPR038987">
    <property type="entry name" value="MoeA-like"/>
</dbReference>
<dbReference type="InterPro" id="IPR005110">
    <property type="entry name" value="MoeA_linker/N"/>
</dbReference>
<dbReference type="SMART" id="SM00852">
    <property type="entry name" value="MoCF_biosynth"/>
    <property type="match status" value="1"/>
</dbReference>
<dbReference type="SUPFAM" id="SSF63882">
    <property type="entry name" value="MoeA N-terminal region -like"/>
    <property type="match status" value="1"/>
</dbReference>
<dbReference type="AlphaFoldDB" id="A0A0W8IG23"/>
<dbReference type="SUPFAM" id="SSF63867">
    <property type="entry name" value="MoeA C-terminal domain-like"/>
    <property type="match status" value="1"/>
</dbReference>
<dbReference type="UniPathway" id="UPA00344"/>
<dbReference type="GO" id="GO:0061599">
    <property type="term" value="F:molybdopterin molybdotransferase activity"/>
    <property type="evidence" value="ECO:0007669"/>
    <property type="project" value="UniProtKB-UniRule"/>
</dbReference>
<dbReference type="Pfam" id="PF00994">
    <property type="entry name" value="MoCF_biosynth"/>
    <property type="match status" value="1"/>
</dbReference>
<dbReference type="PANTHER" id="PTHR10192:SF5">
    <property type="entry name" value="GEPHYRIN"/>
    <property type="match status" value="1"/>
</dbReference>
<dbReference type="STRING" id="317018.AVL63_02420"/>
<dbReference type="InterPro" id="IPR036135">
    <property type="entry name" value="MoeA_linker/N_sf"/>
</dbReference>
<dbReference type="CDD" id="cd00887">
    <property type="entry name" value="MoeA"/>
    <property type="match status" value="1"/>
</dbReference>
<name>A0A0W8IG23_9MICC</name>
<keyword evidence="7" id="KW-0460">Magnesium</keyword>
<comment type="cofactor">
    <cofactor evidence="7">
        <name>Mg(2+)</name>
        <dbReference type="ChEBI" id="CHEBI:18420"/>
    </cofactor>
</comment>
<dbReference type="Pfam" id="PF03453">
    <property type="entry name" value="MoeA_N"/>
    <property type="match status" value="1"/>
</dbReference>
<dbReference type="PANTHER" id="PTHR10192">
    <property type="entry name" value="MOLYBDOPTERIN BIOSYNTHESIS PROTEIN"/>
    <property type="match status" value="1"/>
</dbReference>
<evidence type="ECO:0000256" key="5">
    <source>
        <dbReference type="ARBA" id="ARBA00023150"/>
    </source>
</evidence>
<evidence type="ECO:0000313" key="9">
    <source>
        <dbReference type="EMBL" id="KUG58903.1"/>
    </source>
</evidence>
<dbReference type="Gene3D" id="2.170.190.11">
    <property type="entry name" value="Molybdopterin biosynthesis moea protein, domain 3"/>
    <property type="match status" value="1"/>
</dbReference>
<dbReference type="EC" id="2.10.1.1" evidence="7"/>
<evidence type="ECO:0000256" key="1">
    <source>
        <dbReference type="ARBA" id="ARBA00002901"/>
    </source>
</evidence>